<dbReference type="EMBL" id="CM027682">
    <property type="protein sequence ID" value="KAG0538235.1"/>
    <property type="molecule type" value="Genomic_DNA"/>
</dbReference>
<reference evidence="1" key="1">
    <citation type="journal article" date="2019" name="BMC Genomics">
        <title>A new reference genome for Sorghum bicolor reveals high levels of sequence similarity between sweet and grain genotypes: implications for the genetics of sugar metabolism.</title>
        <authorList>
            <person name="Cooper E.A."/>
            <person name="Brenton Z.W."/>
            <person name="Flinn B.S."/>
            <person name="Jenkins J."/>
            <person name="Shu S."/>
            <person name="Flowers D."/>
            <person name="Luo F."/>
            <person name="Wang Y."/>
            <person name="Xia P."/>
            <person name="Barry K."/>
            <person name="Daum C."/>
            <person name="Lipzen A."/>
            <person name="Yoshinaga Y."/>
            <person name="Schmutz J."/>
            <person name="Saski C."/>
            <person name="Vermerris W."/>
            <person name="Kresovich S."/>
        </authorList>
    </citation>
    <scope>NUCLEOTIDE SEQUENCE</scope>
</reference>
<evidence type="ECO:0000313" key="2">
    <source>
        <dbReference type="Proteomes" id="UP000807115"/>
    </source>
</evidence>
<dbReference type="Proteomes" id="UP000807115">
    <property type="component" value="Chromosome 3"/>
</dbReference>
<sequence>MSKGSSIAPYRIVGSYEEPPVPYHDGNAPLEVTPTLCKCKLKCIKLISWNVDYPGRRYYRCRNVGMAQDCNHLEWIDPQYNDFLRTLLLDLANAVRKLKRDFAEERQASI</sequence>
<evidence type="ECO:0000313" key="1">
    <source>
        <dbReference type="EMBL" id="KAG0538235.1"/>
    </source>
</evidence>
<evidence type="ECO:0008006" key="3">
    <source>
        <dbReference type="Google" id="ProtNLM"/>
    </source>
</evidence>
<dbReference type="PANTHER" id="PTHR33248">
    <property type="entry name" value="ZINC ION-BINDING PROTEIN"/>
    <property type="match status" value="1"/>
</dbReference>
<name>A0A921REA2_SORBI</name>
<reference evidence="1" key="2">
    <citation type="submission" date="2020-10" db="EMBL/GenBank/DDBJ databases">
        <authorList>
            <person name="Cooper E.A."/>
            <person name="Brenton Z.W."/>
            <person name="Flinn B.S."/>
            <person name="Jenkins J."/>
            <person name="Shu S."/>
            <person name="Flowers D."/>
            <person name="Luo F."/>
            <person name="Wang Y."/>
            <person name="Xia P."/>
            <person name="Barry K."/>
            <person name="Daum C."/>
            <person name="Lipzen A."/>
            <person name="Yoshinaga Y."/>
            <person name="Schmutz J."/>
            <person name="Saski C."/>
            <person name="Vermerris W."/>
            <person name="Kresovich S."/>
        </authorList>
    </citation>
    <scope>NUCLEOTIDE SEQUENCE</scope>
</reference>
<comment type="caution">
    <text evidence="1">The sequence shown here is derived from an EMBL/GenBank/DDBJ whole genome shotgun (WGS) entry which is preliminary data.</text>
</comment>
<gene>
    <name evidence="1" type="ORF">BDA96_03G217800</name>
</gene>
<accession>A0A921REA2</accession>
<organism evidence="1 2">
    <name type="scientific">Sorghum bicolor</name>
    <name type="common">Sorghum</name>
    <name type="synonym">Sorghum vulgare</name>
    <dbReference type="NCBI Taxonomy" id="4558"/>
    <lineage>
        <taxon>Eukaryota</taxon>
        <taxon>Viridiplantae</taxon>
        <taxon>Streptophyta</taxon>
        <taxon>Embryophyta</taxon>
        <taxon>Tracheophyta</taxon>
        <taxon>Spermatophyta</taxon>
        <taxon>Magnoliopsida</taxon>
        <taxon>Liliopsida</taxon>
        <taxon>Poales</taxon>
        <taxon>Poaceae</taxon>
        <taxon>PACMAD clade</taxon>
        <taxon>Panicoideae</taxon>
        <taxon>Andropogonodae</taxon>
        <taxon>Andropogoneae</taxon>
        <taxon>Sorghinae</taxon>
        <taxon>Sorghum</taxon>
    </lineage>
</organism>
<dbReference type="AlphaFoldDB" id="A0A921REA2"/>
<protein>
    <recommendedName>
        <fullName evidence="3">Zinc finger GRF-type domain-containing protein</fullName>
    </recommendedName>
</protein>
<proteinExistence type="predicted"/>